<sequence length="183" mass="20255">MLTVFRKRCSLSYPLFRVRAKPQGLCVSPEDATVAAARDMLSPGAWLFNLPGVVKDILAKQESRCQAKWLVIYEGRSRCSHYEFLSGAKKNDQEQVGKISELHKSLGIGDKFILKPERNEARQQSSAGDLQQPPACSTPACGYLSWTGTDPGSDDLTDDSLSVEEDMLGDSTKSWWPGRGSWI</sequence>
<keyword evidence="2" id="KW-1185">Reference proteome</keyword>
<protein>
    <submittedName>
        <fullName evidence="1">Uncharacterized protein</fullName>
    </submittedName>
</protein>
<evidence type="ECO:0000313" key="1">
    <source>
        <dbReference type="EMBL" id="PKU41427.1"/>
    </source>
</evidence>
<dbReference type="EMBL" id="KZ506119">
    <property type="protein sequence ID" value="PKU41427.1"/>
    <property type="molecule type" value="Genomic_DNA"/>
</dbReference>
<organism evidence="1 2">
    <name type="scientific">Limosa lapponica baueri</name>
    <dbReference type="NCBI Taxonomy" id="1758121"/>
    <lineage>
        <taxon>Eukaryota</taxon>
        <taxon>Metazoa</taxon>
        <taxon>Chordata</taxon>
        <taxon>Craniata</taxon>
        <taxon>Vertebrata</taxon>
        <taxon>Euteleostomi</taxon>
        <taxon>Archelosauria</taxon>
        <taxon>Archosauria</taxon>
        <taxon>Dinosauria</taxon>
        <taxon>Saurischia</taxon>
        <taxon>Theropoda</taxon>
        <taxon>Coelurosauria</taxon>
        <taxon>Aves</taxon>
        <taxon>Neognathae</taxon>
        <taxon>Neoaves</taxon>
        <taxon>Charadriiformes</taxon>
        <taxon>Scolopacidae</taxon>
        <taxon>Limosa</taxon>
    </lineage>
</organism>
<name>A0A2I0U5U4_LIMLA</name>
<reference evidence="2" key="2">
    <citation type="submission" date="2017-12" db="EMBL/GenBank/DDBJ databases">
        <title>Genome sequence of the Bar-tailed Godwit (Limosa lapponica baueri).</title>
        <authorList>
            <person name="Lima N.C.B."/>
            <person name="Parody-Merino A.M."/>
            <person name="Battley P.F."/>
            <person name="Fidler A.E."/>
            <person name="Prosdocimi F."/>
        </authorList>
    </citation>
    <scope>NUCLEOTIDE SEQUENCE [LARGE SCALE GENOMIC DNA]</scope>
</reference>
<dbReference type="Proteomes" id="UP000233556">
    <property type="component" value="Unassembled WGS sequence"/>
</dbReference>
<proteinExistence type="predicted"/>
<dbReference type="AlphaFoldDB" id="A0A2I0U5U4"/>
<reference evidence="2" key="1">
    <citation type="submission" date="2017-11" db="EMBL/GenBank/DDBJ databases">
        <authorList>
            <person name="Lima N.C."/>
            <person name="Parody-Merino A.M."/>
            <person name="Battley P.F."/>
            <person name="Fidler A.E."/>
            <person name="Prosdocimi F."/>
        </authorList>
    </citation>
    <scope>NUCLEOTIDE SEQUENCE [LARGE SCALE GENOMIC DNA]</scope>
</reference>
<gene>
    <name evidence="1" type="ORF">llap_8270</name>
</gene>
<accession>A0A2I0U5U4</accession>
<evidence type="ECO:0000313" key="2">
    <source>
        <dbReference type="Proteomes" id="UP000233556"/>
    </source>
</evidence>